<dbReference type="AlphaFoldDB" id="A0A0W0G082"/>
<protein>
    <submittedName>
        <fullName evidence="1">Uncharacterized protein</fullName>
    </submittedName>
</protein>
<dbReference type="EMBL" id="LATX01001424">
    <property type="protein sequence ID" value="KTB41797.1"/>
    <property type="molecule type" value="Genomic_DNA"/>
</dbReference>
<evidence type="ECO:0000313" key="1">
    <source>
        <dbReference type="EMBL" id="KTB41797.1"/>
    </source>
</evidence>
<evidence type="ECO:0000313" key="2">
    <source>
        <dbReference type="Proteomes" id="UP000054988"/>
    </source>
</evidence>
<accession>A0A0W0G082</accession>
<organism evidence="1 2">
    <name type="scientific">Moniliophthora roreri</name>
    <name type="common">Frosty pod rot fungus</name>
    <name type="synonym">Monilia roreri</name>
    <dbReference type="NCBI Taxonomy" id="221103"/>
    <lineage>
        <taxon>Eukaryota</taxon>
        <taxon>Fungi</taxon>
        <taxon>Dikarya</taxon>
        <taxon>Basidiomycota</taxon>
        <taxon>Agaricomycotina</taxon>
        <taxon>Agaricomycetes</taxon>
        <taxon>Agaricomycetidae</taxon>
        <taxon>Agaricales</taxon>
        <taxon>Marasmiineae</taxon>
        <taxon>Marasmiaceae</taxon>
        <taxon>Moniliophthora</taxon>
    </lineage>
</organism>
<gene>
    <name evidence="1" type="ORF">WG66_5589</name>
</gene>
<dbReference type="Proteomes" id="UP000054988">
    <property type="component" value="Unassembled WGS sequence"/>
</dbReference>
<proteinExistence type="predicted"/>
<comment type="caution">
    <text evidence="1">The sequence shown here is derived from an EMBL/GenBank/DDBJ whole genome shotgun (WGS) entry which is preliminary data.</text>
</comment>
<name>A0A0W0G082_MONRR</name>
<sequence>MSQEIVTSLGETIAGTMIHGIHEIMTGTDGLVGIGIGTGIGTGTLPGRGLEAVMIQSSTEGVLQRMTETETVEDQNTTEDLCLLDPMTENEIDRIHLLATIDHHQNELMTGMPEIIHRRAGGVHQHAQATDATHGHLPDFRVDEAVRHYRIVDLHGHLLQNA</sequence>
<reference evidence="1 2" key="1">
    <citation type="submission" date="2015-12" db="EMBL/GenBank/DDBJ databases">
        <title>Draft genome sequence of Moniliophthora roreri, the causal agent of frosty pod rot of cacao.</title>
        <authorList>
            <person name="Aime M.C."/>
            <person name="Diaz-Valderrama J.R."/>
            <person name="Kijpornyongpan T."/>
            <person name="Phillips-Mora W."/>
        </authorList>
    </citation>
    <scope>NUCLEOTIDE SEQUENCE [LARGE SCALE GENOMIC DNA]</scope>
    <source>
        <strain evidence="1 2">MCA 2952</strain>
    </source>
</reference>